<proteinExistence type="predicted"/>
<evidence type="ECO:0000313" key="1">
    <source>
        <dbReference type="EMBL" id="KAI4348751.1"/>
    </source>
</evidence>
<reference evidence="1 2" key="1">
    <citation type="journal article" date="2022" name="DNA Res.">
        <title>Chromosomal-level genome assembly of the orchid tree Bauhinia variegata (Leguminosae; Cercidoideae) supports the allotetraploid origin hypothesis of Bauhinia.</title>
        <authorList>
            <person name="Zhong Y."/>
            <person name="Chen Y."/>
            <person name="Zheng D."/>
            <person name="Pang J."/>
            <person name="Liu Y."/>
            <person name="Luo S."/>
            <person name="Meng S."/>
            <person name="Qian L."/>
            <person name="Wei D."/>
            <person name="Dai S."/>
            <person name="Zhou R."/>
        </authorList>
    </citation>
    <scope>NUCLEOTIDE SEQUENCE [LARGE SCALE GENOMIC DNA]</scope>
    <source>
        <strain evidence="1">BV-YZ2020</strain>
    </source>
</reference>
<comment type="caution">
    <text evidence="1">The sequence shown here is derived from an EMBL/GenBank/DDBJ whole genome shotgun (WGS) entry which is preliminary data.</text>
</comment>
<name>A0ACB9PMN0_BAUVA</name>
<sequence>MAFIHQILSPTGKKEAETPKSKIHIFRPSQHLFLSPSLPFYFSEYSHPYLFHLYLRIPSSIAELFLQKTSRVQKRTYFGTSHFEKGRQSDLKAFKIISVFSDGY</sequence>
<gene>
    <name evidence="1" type="ORF">L6164_009434</name>
</gene>
<protein>
    <submittedName>
        <fullName evidence="1">Uncharacterized protein</fullName>
    </submittedName>
</protein>
<dbReference type="Proteomes" id="UP000828941">
    <property type="component" value="Chromosome 4"/>
</dbReference>
<keyword evidence="2" id="KW-1185">Reference proteome</keyword>
<evidence type="ECO:0000313" key="2">
    <source>
        <dbReference type="Proteomes" id="UP000828941"/>
    </source>
</evidence>
<accession>A0ACB9PMN0</accession>
<dbReference type="EMBL" id="CM039429">
    <property type="protein sequence ID" value="KAI4348751.1"/>
    <property type="molecule type" value="Genomic_DNA"/>
</dbReference>
<organism evidence="1 2">
    <name type="scientific">Bauhinia variegata</name>
    <name type="common">Purple orchid tree</name>
    <name type="synonym">Phanera variegata</name>
    <dbReference type="NCBI Taxonomy" id="167791"/>
    <lineage>
        <taxon>Eukaryota</taxon>
        <taxon>Viridiplantae</taxon>
        <taxon>Streptophyta</taxon>
        <taxon>Embryophyta</taxon>
        <taxon>Tracheophyta</taxon>
        <taxon>Spermatophyta</taxon>
        <taxon>Magnoliopsida</taxon>
        <taxon>eudicotyledons</taxon>
        <taxon>Gunneridae</taxon>
        <taxon>Pentapetalae</taxon>
        <taxon>rosids</taxon>
        <taxon>fabids</taxon>
        <taxon>Fabales</taxon>
        <taxon>Fabaceae</taxon>
        <taxon>Cercidoideae</taxon>
        <taxon>Cercideae</taxon>
        <taxon>Bauhiniinae</taxon>
        <taxon>Bauhinia</taxon>
    </lineage>
</organism>